<feature type="region of interest" description="Disordered" evidence="1">
    <location>
        <begin position="83"/>
        <end position="111"/>
    </location>
</feature>
<proteinExistence type="predicted"/>
<name>A0ABW0ZFR3_9ACTN</name>
<evidence type="ECO:0000313" key="3">
    <source>
        <dbReference type="EMBL" id="MFC5727320.1"/>
    </source>
</evidence>
<feature type="compositionally biased region" description="Low complexity" evidence="1">
    <location>
        <begin position="88"/>
        <end position="104"/>
    </location>
</feature>
<accession>A0ABW0ZFR3</accession>
<organism evidence="3 4">
    <name type="scientific">Nocardioides vastitatis</name>
    <dbReference type="NCBI Taxonomy" id="2568655"/>
    <lineage>
        <taxon>Bacteria</taxon>
        <taxon>Bacillati</taxon>
        <taxon>Actinomycetota</taxon>
        <taxon>Actinomycetes</taxon>
        <taxon>Propionibacteriales</taxon>
        <taxon>Nocardioidaceae</taxon>
        <taxon>Nocardioides</taxon>
    </lineage>
</organism>
<dbReference type="RefSeq" id="WP_136436321.1">
    <property type="nucleotide sequence ID" value="NZ_JBHSNS010000001.1"/>
</dbReference>
<reference evidence="4" key="1">
    <citation type="journal article" date="2019" name="Int. J. Syst. Evol. Microbiol.">
        <title>The Global Catalogue of Microorganisms (GCM) 10K type strain sequencing project: providing services to taxonomists for standard genome sequencing and annotation.</title>
        <authorList>
            <consortium name="The Broad Institute Genomics Platform"/>
            <consortium name="The Broad Institute Genome Sequencing Center for Infectious Disease"/>
            <person name="Wu L."/>
            <person name="Ma J."/>
        </authorList>
    </citation>
    <scope>NUCLEOTIDE SEQUENCE [LARGE SCALE GENOMIC DNA]</scope>
    <source>
        <strain evidence="4">YIM 94188</strain>
    </source>
</reference>
<feature type="transmembrane region" description="Helical" evidence="2">
    <location>
        <begin position="12"/>
        <end position="38"/>
    </location>
</feature>
<keyword evidence="4" id="KW-1185">Reference proteome</keyword>
<keyword evidence="2" id="KW-0472">Membrane</keyword>
<gene>
    <name evidence="3" type="ORF">ACFPQB_00205</name>
</gene>
<evidence type="ECO:0000256" key="2">
    <source>
        <dbReference type="SAM" id="Phobius"/>
    </source>
</evidence>
<sequence length="197" mass="20600">MTEPKQPHAERPVLNGLVALLAVGLGVGLILALVALAGANLLGLDSDSGASSAADATVRDSMYIPSEFESTGDSGPLITLATEETEEPTATATATEAETTATTEPPKPGRISLQAEQGSVAAGERIYFAGIYPDGEGAILWVQRFENGAWADFPASVGVSNGTFRSYIFTEISGLNRFRVIDRDTGKASNEIRVRVG</sequence>
<evidence type="ECO:0000256" key="1">
    <source>
        <dbReference type="SAM" id="MobiDB-lite"/>
    </source>
</evidence>
<comment type="caution">
    <text evidence="3">The sequence shown here is derived from an EMBL/GenBank/DDBJ whole genome shotgun (WGS) entry which is preliminary data.</text>
</comment>
<evidence type="ECO:0000313" key="4">
    <source>
        <dbReference type="Proteomes" id="UP001596072"/>
    </source>
</evidence>
<keyword evidence="2" id="KW-0812">Transmembrane</keyword>
<keyword evidence="2" id="KW-1133">Transmembrane helix</keyword>
<protein>
    <submittedName>
        <fullName evidence="3">Uncharacterized protein</fullName>
    </submittedName>
</protein>
<dbReference type="Proteomes" id="UP001596072">
    <property type="component" value="Unassembled WGS sequence"/>
</dbReference>
<dbReference type="EMBL" id="JBHSNS010000001">
    <property type="protein sequence ID" value="MFC5727320.1"/>
    <property type="molecule type" value="Genomic_DNA"/>
</dbReference>